<dbReference type="EMBL" id="BAABIL010000470">
    <property type="protein sequence ID" value="GAA4988873.1"/>
    <property type="molecule type" value="Genomic_DNA"/>
</dbReference>
<feature type="compositionally biased region" description="Low complexity" evidence="1">
    <location>
        <begin position="33"/>
        <end position="50"/>
    </location>
</feature>
<reference evidence="4" key="1">
    <citation type="journal article" date="2019" name="Int. J. Syst. Evol. Microbiol.">
        <title>The Global Catalogue of Microorganisms (GCM) 10K type strain sequencing project: providing services to taxonomists for standard genome sequencing and annotation.</title>
        <authorList>
            <consortium name="The Broad Institute Genomics Platform"/>
            <consortium name="The Broad Institute Genome Sequencing Center for Infectious Disease"/>
            <person name="Wu L."/>
            <person name="Ma J."/>
        </authorList>
    </citation>
    <scope>NUCLEOTIDE SEQUENCE [LARGE SCALE GENOMIC DNA]</scope>
    <source>
        <strain evidence="4">JCM 18126</strain>
    </source>
</reference>
<feature type="region of interest" description="Disordered" evidence="1">
    <location>
        <begin position="32"/>
        <end position="61"/>
    </location>
</feature>
<dbReference type="Proteomes" id="UP001501195">
    <property type="component" value="Unassembled WGS sequence"/>
</dbReference>
<evidence type="ECO:0000256" key="1">
    <source>
        <dbReference type="SAM" id="MobiDB-lite"/>
    </source>
</evidence>
<dbReference type="RefSeq" id="WP_345713266.1">
    <property type="nucleotide sequence ID" value="NZ_BAABIL010000470.1"/>
</dbReference>
<evidence type="ECO:0000313" key="4">
    <source>
        <dbReference type="Proteomes" id="UP001501195"/>
    </source>
</evidence>
<feature type="region of interest" description="Disordered" evidence="1">
    <location>
        <begin position="193"/>
        <end position="217"/>
    </location>
</feature>
<proteinExistence type="predicted"/>
<evidence type="ECO:0000256" key="2">
    <source>
        <dbReference type="SAM" id="SignalP"/>
    </source>
</evidence>
<accession>A0ABP9I602</accession>
<organism evidence="3 4">
    <name type="scientific">Kineococcus glutinatus</name>
    <dbReference type="NCBI Taxonomy" id="1070872"/>
    <lineage>
        <taxon>Bacteria</taxon>
        <taxon>Bacillati</taxon>
        <taxon>Actinomycetota</taxon>
        <taxon>Actinomycetes</taxon>
        <taxon>Kineosporiales</taxon>
        <taxon>Kineosporiaceae</taxon>
        <taxon>Kineococcus</taxon>
    </lineage>
</organism>
<dbReference type="PROSITE" id="PS51257">
    <property type="entry name" value="PROKAR_LIPOPROTEIN"/>
    <property type="match status" value="1"/>
</dbReference>
<gene>
    <name evidence="3" type="ORF">GCM10023225_27970</name>
</gene>
<evidence type="ECO:0000313" key="3">
    <source>
        <dbReference type="EMBL" id="GAA4988873.1"/>
    </source>
</evidence>
<keyword evidence="4" id="KW-1185">Reference proteome</keyword>
<sequence>MVRIAGERAGGALTAAGLLLLAATGCTGGDPGGTATTSAPQAAPTTSAGGVAPAGTDPPTAQATAVDVDCAAVSRAREDLDDAISDELDRLGVGRSDVRAQAVSALVTTQRGPDYYAAVVAATAAGTRADAELVLGYYRRLAAEVGALDVGSGAAAELAAAMQRVDSATAAAEDPAVLLAQERVQAAIERACRGGGTASATPTGTATGGPGSSATGT</sequence>
<comment type="caution">
    <text evidence="3">The sequence shown here is derived from an EMBL/GenBank/DDBJ whole genome shotgun (WGS) entry which is preliminary data.</text>
</comment>
<feature type="signal peptide" evidence="2">
    <location>
        <begin position="1"/>
        <end position="28"/>
    </location>
</feature>
<keyword evidence="2" id="KW-0732">Signal</keyword>
<protein>
    <submittedName>
        <fullName evidence="3">Uncharacterized protein</fullName>
    </submittedName>
</protein>
<name>A0ABP9I602_9ACTN</name>
<feature type="chain" id="PRO_5046337753" evidence="2">
    <location>
        <begin position="29"/>
        <end position="217"/>
    </location>
</feature>